<organism evidence="2 3">
    <name type="scientific">Candidatus Uzinura diaspidicola str. ASNER</name>
    <dbReference type="NCBI Taxonomy" id="1133592"/>
    <lineage>
        <taxon>Bacteria</taxon>
        <taxon>Pseudomonadati</taxon>
        <taxon>Bacteroidota</taxon>
        <taxon>Flavobacteriia</taxon>
        <taxon>Flavobacteriales</taxon>
        <taxon>Candidatus Uzinura</taxon>
    </lineage>
</organism>
<gene>
    <name evidence="2" type="ORF">ASNER_225</name>
</gene>
<dbReference type="STRING" id="1133592.ASNER_225"/>
<protein>
    <recommendedName>
        <fullName evidence="1">Type I restriction enzyme R protein N-terminal domain-containing protein</fullName>
    </recommendedName>
</protein>
<proteinExistence type="predicted"/>
<dbReference type="Proteomes" id="UP000011174">
    <property type="component" value="Chromosome"/>
</dbReference>
<evidence type="ECO:0000313" key="3">
    <source>
        <dbReference type="Proteomes" id="UP000011174"/>
    </source>
</evidence>
<reference evidence="2 3" key="1">
    <citation type="journal article" date="2013" name="Environ. Microbiol.">
        <title>The nutrient supplying capabilities of Uzinura, an endosymbiont of armoured scale insects.</title>
        <authorList>
            <person name="Sabree Z.L."/>
            <person name="Huang C.Y."/>
            <person name="Okusu A."/>
            <person name="Moran N.A."/>
            <person name="Normark B.B."/>
        </authorList>
    </citation>
    <scope>NUCLEOTIDE SEQUENCE [LARGE SCALE GENOMIC DNA]</scope>
    <source>
        <strain evidence="2 3">ASNER</strain>
    </source>
</reference>
<evidence type="ECO:0000259" key="1">
    <source>
        <dbReference type="Pfam" id="PF13588"/>
    </source>
</evidence>
<name>L7VJY7_9FLAO</name>
<dbReference type="AlphaFoldDB" id="L7VJY7"/>
<dbReference type="InterPro" id="IPR029464">
    <property type="entry name" value="HSDR_N"/>
</dbReference>
<evidence type="ECO:0000313" key="2">
    <source>
        <dbReference type="EMBL" id="AGC66979.1"/>
    </source>
</evidence>
<dbReference type="KEGG" id="udi:ASNER_225"/>
<sequence>MLSFKKNKFIYQIINDKAYIFCNVRKKFIFLTPEEWVRQHILEYLIKEKKYYALSIEKMIVSYPVKRRADIIVYCKSKPWILVECKAPTVSLTKKILDKVIFYNLHLHCRYLMVSNGIYHYYCRIEDNTNTIFFLKRLPSYDEN</sequence>
<dbReference type="Pfam" id="PF13588">
    <property type="entry name" value="HSDR_N_2"/>
    <property type="match status" value="1"/>
</dbReference>
<dbReference type="EMBL" id="CP003263">
    <property type="protein sequence ID" value="AGC66979.1"/>
    <property type="molecule type" value="Genomic_DNA"/>
</dbReference>
<keyword evidence="3" id="KW-1185">Reference proteome</keyword>
<accession>L7VJY7</accession>
<dbReference type="OrthoDB" id="9790377at2"/>
<dbReference type="HOGENOM" id="CLU_115841_1_0_10"/>
<feature type="domain" description="Type I restriction enzyme R protein N-terminal" evidence="1">
    <location>
        <begin position="33"/>
        <end position="139"/>
    </location>
</feature>